<evidence type="ECO:0000259" key="2">
    <source>
        <dbReference type="Pfam" id="PF07589"/>
    </source>
</evidence>
<protein>
    <submittedName>
        <fullName evidence="3">PEP-CTERM sorting domain-containing protein</fullName>
    </submittedName>
</protein>
<feature type="signal peptide" evidence="1">
    <location>
        <begin position="1"/>
        <end position="23"/>
    </location>
</feature>
<dbReference type="Pfam" id="PF07589">
    <property type="entry name" value="PEP-CTERM"/>
    <property type="match status" value="1"/>
</dbReference>
<name>A0ABW5DYK7_9BACT</name>
<dbReference type="EMBL" id="JBHUJC010000001">
    <property type="protein sequence ID" value="MFD2275092.1"/>
    <property type="molecule type" value="Genomic_DNA"/>
</dbReference>
<dbReference type="RefSeq" id="WP_377095844.1">
    <property type="nucleotide sequence ID" value="NZ_JBHSJM010000001.1"/>
</dbReference>
<keyword evidence="4" id="KW-1185">Reference proteome</keyword>
<evidence type="ECO:0000313" key="3">
    <source>
        <dbReference type="EMBL" id="MFD2275092.1"/>
    </source>
</evidence>
<sequence>MKMISKSLFGAAALMSMAGVSQAAIVNAGINWEAADIGQSGETNQFMVTVAADGNDWLYTWTKTGDLDGLGNAADTLSFNLRSSAYTGSSFDGTDLSLGTAFDYSVGGTVTTPADQHFGPDYDLDTNQSFQLSIENIVYTSGDGGPETAVFNGFSAISVYANPAGAQTFYVGTTGAEVLTPSGVDLGFSPVDVLTVTSTVNAKRLRDLDFSFEVAAVPEPSSVALLGIGFGALALRRRRA</sequence>
<reference evidence="4" key="1">
    <citation type="journal article" date="2019" name="Int. J. Syst. Evol. Microbiol.">
        <title>The Global Catalogue of Microorganisms (GCM) 10K type strain sequencing project: providing services to taxonomists for standard genome sequencing and annotation.</title>
        <authorList>
            <consortium name="The Broad Institute Genomics Platform"/>
            <consortium name="The Broad Institute Genome Sequencing Center for Infectious Disease"/>
            <person name="Wu L."/>
            <person name="Ma J."/>
        </authorList>
    </citation>
    <scope>NUCLEOTIDE SEQUENCE [LARGE SCALE GENOMIC DNA]</scope>
    <source>
        <strain evidence="4">JCM 16545</strain>
    </source>
</reference>
<evidence type="ECO:0000313" key="4">
    <source>
        <dbReference type="Proteomes" id="UP001597297"/>
    </source>
</evidence>
<organism evidence="3 4">
    <name type="scientific">Rubritalea spongiae</name>
    <dbReference type="NCBI Taxonomy" id="430797"/>
    <lineage>
        <taxon>Bacteria</taxon>
        <taxon>Pseudomonadati</taxon>
        <taxon>Verrucomicrobiota</taxon>
        <taxon>Verrucomicrobiia</taxon>
        <taxon>Verrucomicrobiales</taxon>
        <taxon>Rubritaleaceae</taxon>
        <taxon>Rubritalea</taxon>
    </lineage>
</organism>
<dbReference type="Proteomes" id="UP001597297">
    <property type="component" value="Unassembled WGS sequence"/>
</dbReference>
<proteinExistence type="predicted"/>
<dbReference type="InterPro" id="IPR013424">
    <property type="entry name" value="Ice-binding_C"/>
</dbReference>
<evidence type="ECO:0000256" key="1">
    <source>
        <dbReference type="SAM" id="SignalP"/>
    </source>
</evidence>
<keyword evidence="1" id="KW-0732">Signal</keyword>
<feature type="domain" description="Ice-binding protein C-terminal" evidence="2">
    <location>
        <begin position="216"/>
        <end position="238"/>
    </location>
</feature>
<gene>
    <name evidence="3" type="ORF">ACFSQZ_01295</name>
</gene>
<comment type="caution">
    <text evidence="3">The sequence shown here is derived from an EMBL/GenBank/DDBJ whole genome shotgun (WGS) entry which is preliminary data.</text>
</comment>
<accession>A0ABW5DYK7</accession>
<feature type="chain" id="PRO_5047227171" evidence="1">
    <location>
        <begin position="24"/>
        <end position="240"/>
    </location>
</feature>
<dbReference type="NCBIfam" id="TIGR02595">
    <property type="entry name" value="PEP_CTERM"/>
    <property type="match status" value="1"/>
</dbReference>